<dbReference type="InterPro" id="IPR000070">
    <property type="entry name" value="Pectinesterase_cat"/>
</dbReference>
<comment type="catalytic activity">
    <reaction evidence="7">
        <text>[(1-&gt;4)-alpha-D-galacturonosyl methyl ester](n) + n H2O = [(1-&gt;4)-alpha-D-galacturonosyl](n) + n methanol + n H(+)</text>
        <dbReference type="Rhea" id="RHEA:22380"/>
        <dbReference type="Rhea" id="RHEA-COMP:14570"/>
        <dbReference type="Rhea" id="RHEA-COMP:14573"/>
        <dbReference type="ChEBI" id="CHEBI:15377"/>
        <dbReference type="ChEBI" id="CHEBI:15378"/>
        <dbReference type="ChEBI" id="CHEBI:17790"/>
        <dbReference type="ChEBI" id="CHEBI:140522"/>
        <dbReference type="ChEBI" id="CHEBI:140523"/>
        <dbReference type="EC" id="3.1.1.11"/>
    </reaction>
</comment>
<keyword evidence="7" id="KW-0134">Cell wall</keyword>
<name>A0AAN7QEE8_TRANT</name>
<keyword evidence="10" id="KW-1185">Reference proteome</keyword>
<evidence type="ECO:0000256" key="5">
    <source>
        <dbReference type="ARBA" id="ARBA00023085"/>
    </source>
</evidence>
<dbReference type="GO" id="GO:0042545">
    <property type="term" value="P:cell wall modification"/>
    <property type="evidence" value="ECO:0007669"/>
    <property type="project" value="UniProtKB-UniRule"/>
</dbReference>
<dbReference type="GO" id="GO:0004857">
    <property type="term" value="F:enzyme inhibitor activity"/>
    <property type="evidence" value="ECO:0007669"/>
    <property type="project" value="InterPro"/>
</dbReference>
<comment type="similarity">
    <text evidence="3">In the C-terminal section; belongs to the pectinesterase family.</text>
</comment>
<evidence type="ECO:0000313" key="10">
    <source>
        <dbReference type="Proteomes" id="UP001346149"/>
    </source>
</evidence>
<comment type="pathway">
    <text evidence="1 7">Glycan metabolism; pectin degradation; 2-dehydro-3-deoxy-D-gluconate from pectin: step 1/5.</text>
</comment>
<dbReference type="SUPFAM" id="SSF101148">
    <property type="entry name" value="Plant invertase/pectin methylesterase inhibitor"/>
    <property type="match status" value="1"/>
</dbReference>
<dbReference type="InterPro" id="IPR033131">
    <property type="entry name" value="Pectinesterase_Asp_AS"/>
</dbReference>
<dbReference type="GO" id="GO:0045490">
    <property type="term" value="P:pectin catabolic process"/>
    <property type="evidence" value="ECO:0007669"/>
    <property type="project" value="UniProtKB-UniRule"/>
</dbReference>
<proteinExistence type="inferred from homology"/>
<dbReference type="FunFam" id="2.160.20.10:FF:000001">
    <property type="entry name" value="Pectinesterase"/>
    <property type="match status" value="1"/>
</dbReference>
<keyword evidence="7" id="KW-0961">Cell wall biogenesis/degradation</keyword>
<evidence type="ECO:0000256" key="3">
    <source>
        <dbReference type="ARBA" id="ARBA00007786"/>
    </source>
</evidence>
<dbReference type="SUPFAM" id="SSF51126">
    <property type="entry name" value="Pectin lyase-like"/>
    <property type="match status" value="1"/>
</dbReference>
<feature type="domain" description="Pectinesterase inhibitor" evidence="8">
    <location>
        <begin position="32"/>
        <end position="183"/>
    </location>
</feature>
<dbReference type="InterPro" id="IPR018040">
    <property type="entry name" value="Pectinesterase_Tyr_AS"/>
</dbReference>
<comment type="caution">
    <text evidence="9">The sequence shown here is derived from an EMBL/GenBank/DDBJ whole genome shotgun (WGS) entry which is preliminary data.</text>
</comment>
<keyword evidence="7" id="KW-0732">Signal</keyword>
<dbReference type="PROSITE" id="PS00503">
    <property type="entry name" value="PECTINESTERASE_2"/>
    <property type="match status" value="1"/>
</dbReference>
<evidence type="ECO:0000313" key="9">
    <source>
        <dbReference type="EMBL" id="KAK4765197.1"/>
    </source>
</evidence>
<keyword evidence="4 7" id="KW-0378">Hydrolase</keyword>
<dbReference type="Gene3D" id="1.20.140.40">
    <property type="entry name" value="Invertase/pectin methylesterase inhibitor family protein"/>
    <property type="match status" value="1"/>
</dbReference>
<evidence type="ECO:0000256" key="6">
    <source>
        <dbReference type="PROSITE-ProRule" id="PRU10040"/>
    </source>
</evidence>
<feature type="signal peptide" evidence="7">
    <location>
        <begin position="1"/>
        <end position="34"/>
    </location>
</feature>
<comment type="function">
    <text evidence="7">Acts in the modification of cell walls via demethylesterification of cell wall pectin.</text>
</comment>
<organism evidence="9 10">
    <name type="scientific">Trapa natans</name>
    <name type="common">Water chestnut</name>
    <dbReference type="NCBI Taxonomy" id="22666"/>
    <lineage>
        <taxon>Eukaryota</taxon>
        <taxon>Viridiplantae</taxon>
        <taxon>Streptophyta</taxon>
        <taxon>Embryophyta</taxon>
        <taxon>Tracheophyta</taxon>
        <taxon>Spermatophyta</taxon>
        <taxon>Magnoliopsida</taxon>
        <taxon>eudicotyledons</taxon>
        <taxon>Gunneridae</taxon>
        <taxon>Pentapetalae</taxon>
        <taxon>rosids</taxon>
        <taxon>malvids</taxon>
        <taxon>Myrtales</taxon>
        <taxon>Lythraceae</taxon>
        <taxon>Trapa</taxon>
    </lineage>
</organism>
<comment type="subcellular location">
    <subcellularLocation>
        <location evidence="7">Secreted</location>
        <location evidence="7">Cell wall</location>
    </subcellularLocation>
</comment>
<evidence type="ECO:0000256" key="2">
    <source>
        <dbReference type="ARBA" id="ARBA00006027"/>
    </source>
</evidence>
<dbReference type="Proteomes" id="UP001346149">
    <property type="component" value="Unassembled WGS sequence"/>
</dbReference>
<accession>A0AAN7QEE8</accession>
<feature type="chain" id="PRO_5042663728" description="Pectinesterase" evidence="7">
    <location>
        <begin position="35"/>
        <end position="542"/>
    </location>
</feature>
<dbReference type="Pfam" id="PF01095">
    <property type="entry name" value="Pectinesterase"/>
    <property type="match status" value="1"/>
</dbReference>
<sequence>MANIPRKENPDMPLSLCLALYLSLLLLINAAVDSKPITSCAQTPYPATCESYMGKTVLSSLEEDSNAMVAFHRAALRVAMDQAVEVRRLVATMDVSSFGGRARSAWSDCLELYDDAVYHLNRSMGLRTVGSADSQTWLSAAVTSDVTCRDGLKEMSLESQLLRYFPNVVMTSFSELLSNSLAVNRANAAATPSGRGRRRLMSTVTGGGFPSWVSYSDRKLLVSDAAADLVVAKDGSGDFETISEAVAAASSRRSGDRRFVIHVKAGTYDEHVEITRSMRNLMMVGDGMDATVVVGSRNAGSGGQQTFGTATFAVTGDGFIARGMTFVNTAGPQNHQAVALRSGSDLSVFYSCSFKGYQDTLYVYTQRQFYRDCDVYGTVDFIFGNAVAVLQNCNIYPRKPMSGQMNTLTAQGRTDPNQNTGIVLHGCRITATSDLRSAGGSVKTYLGRPWQKYSRTVVMKSTIDSVIDPKGWAPWSGSFALSTLYYGEYLNSGAGAGTGGRVQWPGYHPDMSASDAGKFTVGDFLAGDSWIPGTGVPFSAGL</sequence>
<dbReference type="CDD" id="cd15798">
    <property type="entry name" value="PMEI-like_3"/>
    <property type="match status" value="1"/>
</dbReference>
<dbReference type="GO" id="GO:0030599">
    <property type="term" value="F:pectinesterase activity"/>
    <property type="evidence" value="ECO:0007669"/>
    <property type="project" value="UniProtKB-UniRule"/>
</dbReference>
<dbReference type="Gene3D" id="2.160.20.10">
    <property type="entry name" value="Single-stranded right-handed beta-helix, Pectin lyase-like"/>
    <property type="match status" value="1"/>
</dbReference>
<evidence type="ECO:0000256" key="4">
    <source>
        <dbReference type="ARBA" id="ARBA00022801"/>
    </source>
</evidence>
<dbReference type="NCBIfam" id="TIGR01614">
    <property type="entry name" value="PME_inhib"/>
    <property type="match status" value="1"/>
</dbReference>
<dbReference type="InterPro" id="IPR035513">
    <property type="entry name" value="Invertase/methylesterase_inhib"/>
</dbReference>
<dbReference type="SMART" id="SM00856">
    <property type="entry name" value="PMEI"/>
    <property type="match status" value="1"/>
</dbReference>
<feature type="active site" evidence="6">
    <location>
        <position position="380"/>
    </location>
</feature>
<dbReference type="InterPro" id="IPR006501">
    <property type="entry name" value="Pectinesterase_inhib_dom"/>
</dbReference>
<dbReference type="PANTHER" id="PTHR31707">
    <property type="entry name" value="PECTINESTERASE"/>
    <property type="match status" value="1"/>
</dbReference>
<dbReference type="InterPro" id="IPR011050">
    <property type="entry name" value="Pectin_lyase_fold/virulence"/>
</dbReference>
<reference evidence="9 10" key="1">
    <citation type="journal article" date="2023" name="Hortic Res">
        <title>Pangenome of water caltrop reveals structural variations and asymmetric subgenome divergence after allopolyploidization.</title>
        <authorList>
            <person name="Zhang X."/>
            <person name="Chen Y."/>
            <person name="Wang L."/>
            <person name="Yuan Y."/>
            <person name="Fang M."/>
            <person name="Shi L."/>
            <person name="Lu R."/>
            <person name="Comes H.P."/>
            <person name="Ma Y."/>
            <person name="Chen Y."/>
            <person name="Huang G."/>
            <person name="Zhou Y."/>
            <person name="Zheng Z."/>
            <person name="Qiu Y."/>
        </authorList>
    </citation>
    <scope>NUCLEOTIDE SEQUENCE [LARGE SCALE GENOMIC DNA]</scope>
    <source>
        <strain evidence="9">F231</strain>
    </source>
</reference>
<dbReference type="PROSITE" id="PS00800">
    <property type="entry name" value="PECTINESTERASE_1"/>
    <property type="match status" value="1"/>
</dbReference>
<dbReference type="InterPro" id="IPR012334">
    <property type="entry name" value="Pectin_lyas_fold"/>
</dbReference>
<dbReference type="Pfam" id="PF04043">
    <property type="entry name" value="PMEI"/>
    <property type="match status" value="1"/>
</dbReference>
<dbReference type="AlphaFoldDB" id="A0AAN7QEE8"/>
<evidence type="ECO:0000256" key="1">
    <source>
        <dbReference type="ARBA" id="ARBA00005184"/>
    </source>
</evidence>
<protein>
    <recommendedName>
        <fullName evidence="7">Pectinesterase</fullName>
        <ecNumber evidence="7">3.1.1.11</ecNumber>
    </recommendedName>
</protein>
<comment type="similarity">
    <text evidence="2">In the N-terminal section; belongs to the PMEI family.</text>
</comment>
<gene>
    <name evidence="9" type="ORF">SAY86_026287</name>
</gene>
<keyword evidence="5 7" id="KW-0063">Aspartyl esterase</keyword>
<keyword evidence="7" id="KW-0964">Secreted</keyword>
<evidence type="ECO:0000259" key="8">
    <source>
        <dbReference type="SMART" id="SM00856"/>
    </source>
</evidence>
<dbReference type="EC" id="3.1.1.11" evidence="7"/>
<evidence type="ECO:0000256" key="7">
    <source>
        <dbReference type="RuleBase" id="RU000589"/>
    </source>
</evidence>
<dbReference type="EMBL" id="JAXQNO010000023">
    <property type="protein sequence ID" value="KAK4765197.1"/>
    <property type="molecule type" value="Genomic_DNA"/>
</dbReference>